<evidence type="ECO:0000256" key="2">
    <source>
        <dbReference type="ARBA" id="ARBA00023315"/>
    </source>
</evidence>
<dbReference type="InterPro" id="IPR016181">
    <property type="entry name" value="Acyl_CoA_acyltransferase"/>
</dbReference>
<dbReference type="Gene3D" id="3.40.630.30">
    <property type="match status" value="1"/>
</dbReference>
<evidence type="ECO:0000313" key="5">
    <source>
        <dbReference type="Proteomes" id="UP001596409"/>
    </source>
</evidence>
<dbReference type="RefSeq" id="WP_189870377.1">
    <property type="nucleotide sequence ID" value="NZ_BMWA01000006.1"/>
</dbReference>
<proteinExistence type="predicted"/>
<evidence type="ECO:0000259" key="3">
    <source>
        <dbReference type="PROSITE" id="PS51186"/>
    </source>
</evidence>
<dbReference type="Proteomes" id="UP001596409">
    <property type="component" value="Unassembled WGS sequence"/>
</dbReference>
<dbReference type="SUPFAM" id="SSF55729">
    <property type="entry name" value="Acyl-CoA N-acyltransferases (Nat)"/>
    <property type="match status" value="1"/>
</dbReference>
<dbReference type="InterPro" id="IPR050832">
    <property type="entry name" value="Bact_Acetyltransf"/>
</dbReference>
<accession>A0ABW2DZ47</accession>
<reference evidence="5" key="1">
    <citation type="journal article" date="2019" name="Int. J. Syst. Evol. Microbiol.">
        <title>The Global Catalogue of Microorganisms (GCM) 10K type strain sequencing project: providing services to taxonomists for standard genome sequencing and annotation.</title>
        <authorList>
            <consortium name="The Broad Institute Genomics Platform"/>
            <consortium name="The Broad Institute Genome Sequencing Center for Infectious Disease"/>
            <person name="Wu L."/>
            <person name="Ma J."/>
        </authorList>
    </citation>
    <scope>NUCLEOTIDE SEQUENCE [LARGE SCALE GENOMIC DNA]</scope>
    <source>
        <strain evidence="5">JCM 4855</strain>
    </source>
</reference>
<organism evidence="4 5">
    <name type="scientific">Streptomyces viridiviolaceus</name>
    <dbReference type="NCBI Taxonomy" id="68282"/>
    <lineage>
        <taxon>Bacteria</taxon>
        <taxon>Bacillati</taxon>
        <taxon>Actinomycetota</taxon>
        <taxon>Actinomycetes</taxon>
        <taxon>Kitasatosporales</taxon>
        <taxon>Streptomycetaceae</taxon>
        <taxon>Streptomyces</taxon>
    </lineage>
</organism>
<keyword evidence="5" id="KW-1185">Reference proteome</keyword>
<dbReference type="CDD" id="cd04301">
    <property type="entry name" value="NAT_SF"/>
    <property type="match status" value="1"/>
</dbReference>
<name>A0ABW2DZ47_9ACTN</name>
<keyword evidence="1" id="KW-0808">Transferase</keyword>
<dbReference type="PANTHER" id="PTHR43877:SF2">
    <property type="entry name" value="AMINOALKYLPHOSPHONATE N-ACETYLTRANSFERASE-RELATED"/>
    <property type="match status" value="1"/>
</dbReference>
<dbReference type="PROSITE" id="PS51186">
    <property type="entry name" value="GNAT"/>
    <property type="match status" value="1"/>
</dbReference>
<keyword evidence="2" id="KW-0012">Acyltransferase</keyword>
<evidence type="ECO:0000313" key="4">
    <source>
        <dbReference type="EMBL" id="MFC7012018.1"/>
    </source>
</evidence>
<comment type="caution">
    <text evidence="4">The sequence shown here is derived from an EMBL/GenBank/DDBJ whole genome shotgun (WGS) entry which is preliminary data.</text>
</comment>
<evidence type="ECO:0000256" key="1">
    <source>
        <dbReference type="ARBA" id="ARBA00022679"/>
    </source>
</evidence>
<dbReference type="InterPro" id="IPR000182">
    <property type="entry name" value="GNAT_dom"/>
</dbReference>
<sequence length="160" mass="16879">MSGPSHVPAYEVRIAEDPADREACFAVRKDVFVAEQHVPEDIEYDVYDAVAVHVLAVREDGVPLGTGRLLHGEAAAAKTGGEAAVGSLGRLAVTAAARGLGVGAALVRAIEEAARARGLTAVDLHAQTHALGFYERLGYEAYGPEFPDAGIPHRAMRRVL</sequence>
<protein>
    <submittedName>
        <fullName evidence="4">GNAT family N-acetyltransferase</fullName>
    </submittedName>
</protein>
<gene>
    <name evidence="4" type="ORF">ACFQMH_09935</name>
</gene>
<feature type="domain" description="N-acetyltransferase" evidence="3">
    <location>
        <begin position="10"/>
        <end position="160"/>
    </location>
</feature>
<dbReference type="Pfam" id="PF13673">
    <property type="entry name" value="Acetyltransf_10"/>
    <property type="match status" value="1"/>
</dbReference>
<dbReference type="PANTHER" id="PTHR43877">
    <property type="entry name" value="AMINOALKYLPHOSPHONATE N-ACETYLTRANSFERASE-RELATED-RELATED"/>
    <property type="match status" value="1"/>
</dbReference>
<dbReference type="EMBL" id="JBHSYM010000022">
    <property type="protein sequence ID" value="MFC7012018.1"/>
    <property type="molecule type" value="Genomic_DNA"/>
</dbReference>